<accession>A0ABP9Q040</accession>
<protein>
    <submittedName>
        <fullName evidence="2">Uncharacterized protein</fullName>
    </submittedName>
</protein>
<keyword evidence="3" id="KW-1185">Reference proteome</keyword>
<feature type="region of interest" description="Disordered" evidence="1">
    <location>
        <begin position="122"/>
        <end position="143"/>
    </location>
</feature>
<organism evidence="2 3">
    <name type="scientific">Nocardioides marinquilinus</name>
    <dbReference type="NCBI Taxonomy" id="1210400"/>
    <lineage>
        <taxon>Bacteria</taxon>
        <taxon>Bacillati</taxon>
        <taxon>Actinomycetota</taxon>
        <taxon>Actinomycetes</taxon>
        <taxon>Propionibacteriales</taxon>
        <taxon>Nocardioidaceae</taxon>
        <taxon>Nocardioides</taxon>
    </lineage>
</organism>
<reference evidence="3" key="1">
    <citation type="journal article" date="2019" name="Int. J. Syst. Evol. Microbiol.">
        <title>The Global Catalogue of Microorganisms (GCM) 10K type strain sequencing project: providing services to taxonomists for standard genome sequencing and annotation.</title>
        <authorList>
            <consortium name="The Broad Institute Genomics Platform"/>
            <consortium name="The Broad Institute Genome Sequencing Center for Infectious Disease"/>
            <person name="Wu L."/>
            <person name="Ma J."/>
        </authorList>
    </citation>
    <scope>NUCLEOTIDE SEQUENCE [LARGE SCALE GENOMIC DNA]</scope>
    <source>
        <strain evidence="3">JCM 18459</strain>
    </source>
</reference>
<evidence type="ECO:0000313" key="3">
    <source>
        <dbReference type="Proteomes" id="UP001500221"/>
    </source>
</evidence>
<name>A0ABP9Q040_9ACTN</name>
<dbReference type="EMBL" id="BAABKG010000005">
    <property type="protein sequence ID" value="GAA5154803.1"/>
    <property type="molecule type" value="Genomic_DNA"/>
</dbReference>
<feature type="region of interest" description="Disordered" evidence="1">
    <location>
        <begin position="72"/>
        <end position="92"/>
    </location>
</feature>
<feature type="compositionally biased region" description="Acidic residues" evidence="1">
    <location>
        <begin position="72"/>
        <end position="85"/>
    </location>
</feature>
<dbReference type="RefSeq" id="WP_345462679.1">
    <property type="nucleotide sequence ID" value="NZ_BAABKG010000005.1"/>
</dbReference>
<evidence type="ECO:0000256" key="1">
    <source>
        <dbReference type="SAM" id="MobiDB-lite"/>
    </source>
</evidence>
<proteinExistence type="predicted"/>
<sequence>MSRLSELNAYEVAQAERAAGMSYDSLFDDDAPKVGLMGALAWQFERRTQPALEYDDYLRTVKTGEIRRFLLEDDAEPEPEPEPEPVTEAATFPAGDQVVVDGAGTVLAPATGDDVVVAPTVDAADGAGGAEGERLPGAEGPAV</sequence>
<gene>
    <name evidence="2" type="ORF">GCM10023340_38930</name>
</gene>
<evidence type="ECO:0000313" key="2">
    <source>
        <dbReference type="EMBL" id="GAA5154803.1"/>
    </source>
</evidence>
<comment type="caution">
    <text evidence="2">The sequence shown here is derived from an EMBL/GenBank/DDBJ whole genome shotgun (WGS) entry which is preliminary data.</text>
</comment>
<dbReference type="Proteomes" id="UP001500221">
    <property type="component" value="Unassembled WGS sequence"/>
</dbReference>